<keyword evidence="9" id="KW-0966">Cell projection</keyword>
<keyword evidence="9" id="KW-0282">Flagellum</keyword>
<dbReference type="GO" id="GO:0030694">
    <property type="term" value="C:bacterial-type flagellum basal body, rod"/>
    <property type="evidence" value="ECO:0007669"/>
    <property type="project" value="UniProtKB-UniRule"/>
</dbReference>
<proteinExistence type="inferred from homology"/>
<dbReference type="PANTHER" id="PTHR30435:SF2">
    <property type="entry name" value="FLAGELLAR BASAL-BODY ROD PROTEIN FLGC"/>
    <property type="match status" value="1"/>
</dbReference>
<evidence type="ECO:0000256" key="3">
    <source>
        <dbReference type="ARBA" id="ARBA00017941"/>
    </source>
</evidence>
<dbReference type="InterPro" id="IPR001444">
    <property type="entry name" value="Flag_bb_rod_N"/>
</dbReference>
<dbReference type="EMBL" id="AP019379">
    <property type="protein sequence ID" value="BBI01269.1"/>
    <property type="molecule type" value="Genomic_DNA"/>
</dbReference>
<accession>A0A455TAC3</accession>
<dbReference type="RefSeq" id="WP_158344920.1">
    <property type="nucleotide sequence ID" value="NZ_AP019379.1"/>
</dbReference>
<dbReference type="AlphaFoldDB" id="A0A455TAC3"/>
<keyword evidence="9" id="KW-0969">Cilium</keyword>
<feature type="domain" description="Flagellar basal body rod protein N-terminal" evidence="7">
    <location>
        <begin position="7"/>
        <end position="31"/>
    </location>
</feature>
<evidence type="ECO:0000313" key="9">
    <source>
        <dbReference type="EMBL" id="BBI01269.1"/>
    </source>
</evidence>
<comment type="similarity">
    <text evidence="2">Belongs to the flagella basal body rod proteins family.</text>
</comment>
<comment type="subunit">
    <text evidence="5 6">The basal body constitutes a major portion of the flagellar organelle and consists of four rings (L,P,S, and M) mounted on a central rod. The rod consists of about 26 subunits of FlgG in the distal portion, and FlgB, FlgC and FlgF are thought to build up the proximal portion of the rod with about 6 subunits each.</text>
</comment>
<dbReference type="InterPro" id="IPR010930">
    <property type="entry name" value="Flg_bb/hook_C_dom"/>
</dbReference>
<dbReference type="InterPro" id="IPR019776">
    <property type="entry name" value="Flagellar_basal_body_rod_CS"/>
</dbReference>
<dbReference type="PANTHER" id="PTHR30435">
    <property type="entry name" value="FLAGELLAR PROTEIN"/>
    <property type="match status" value="1"/>
</dbReference>
<evidence type="ECO:0000259" key="8">
    <source>
        <dbReference type="Pfam" id="PF06429"/>
    </source>
</evidence>
<sequence>MSLINILNIAASGLEAQSKKLNVSASNLANSESMIYKHGKFVPYTAKQIVFKYAKHDKSKIGGINSYEINDIKTPFKKIYDPSHPLSNTQGYVRMPNVDVINETINGLIAARSYQANIEVINTVKNLITKTLTIGQ</sequence>
<dbReference type="Proteomes" id="UP000317544">
    <property type="component" value="Chromosome"/>
</dbReference>
<keyword evidence="10" id="KW-1185">Reference proteome</keyword>
<dbReference type="Pfam" id="PF06429">
    <property type="entry name" value="Flg_bbr_C"/>
    <property type="match status" value="1"/>
</dbReference>
<dbReference type="Pfam" id="PF00460">
    <property type="entry name" value="Flg_bb_rod"/>
    <property type="match status" value="1"/>
</dbReference>
<evidence type="ECO:0000256" key="5">
    <source>
        <dbReference type="ARBA" id="ARBA00025933"/>
    </source>
</evidence>
<dbReference type="NCBIfam" id="TIGR01395">
    <property type="entry name" value="FlgC"/>
    <property type="match status" value="1"/>
</dbReference>
<organism evidence="9 10">
    <name type="scientific">Buchnera aphidicola</name>
    <name type="common">Nipponaphis monzeni</name>
    <dbReference type="NCBI Taxonomy" id="2495405"/>
    <lineage>
        <taxon>Bacteria</taxon>
        <taxon>Pseudomonadati</taxon>
        <taxon>Pseudomonadota</taxon>
        <taxon>Gammaproteobacteria</taxon>
        <taxon>Enterobacterales</taxon>
        <taxon>Erwiniaceae</taxon>
        <taxon>Buchnera</taxon>
    </lineage>
</organism>
<evidence type="ECO:0000256" key="2">
    <source>
        <dbReference type="ARBA" id="ARBA00009677"/>
    </source>
</evidence>
<evidence type="ECO:0000256" key="4">
    <source>
        <dbReference type="ARBA" id="ARBA00023143"/>
    </source>
</evidence>
<evidence type="ECO:0000259" key="7">
    <source>
        <dbReference type="Pfam" id="PF00460"/>
    </source>
</evidence>
<name>A0A455TAC3_9GAMM</name>
<reference evidence="9 10" key="1">
    <citation type="journal article" date="2019" name="Proc. Natl. Acad. Sci. U.S.A.">
        <title>Exaggeration and cooption of innate immunity for social defense.</title>
        <authorList>
            <person name="Kutsukake M."/>
            <person name="Moriyama M."/>
            <person name="Shigenobu S."/>
            <person name="Meng X.-Y."/>
            <person name="Nikoh N."/>
            <person name="Noda C."/>
            <person name="Kobayashi S."/>
            <person name="Fukatsu T."/>
        </authorList>
    </citation>
    <scope>NUCLEOTIDE SEQUENCE [LARGE SCALE GENOMIC DNA]</scope>
    <source>
        <strain evidence="9 10">Nmo</strain>
    </source>
</reference>
<dbReference type="OrthoDB" id="9794148at2"/>
<protein>
    <recommendedName>
        <fullName evidence="3 6">Flagellar basal-body rod protein FlgC</fullName>
    </recommendedName>
</protein>
<gene>
    <name evidence="9" type="primary">flgC</name>
    <name evidence="9" type="ORF">BUCNMO_262</name>
</gene>
<dbReference type="GO" id="GO:0071978">
    <property type="term" value="P:bacterial-type flagellum-dependent swarming motility"/>
    <property type="evidence" value="ECO:0007669"/>
    <property type="project" value="TreeGrafter"/>
</dbReference>
<evidence type="ECO:0000256" key="6">
    <source>
        <dbReference type="RuleBase" id="RU362062"/>
    </source>
</evidence>
<dbReference type="InterPro" id="IPR006299">
    <property type="entry name" value="FlgC"/>
</dbReference>
<dbReference type="PROSITE" id="PS00588">
    <property type="entry name" value="FLAGELLA_BB_ROD"/>
    <property type="match status" value="1"/>
</dbReference>
<comment type="subcellular location">
    <subcellularLocation>
        <location evidence="1 6">Bacterial flagellum basal body</location>
    </subcellularLocation>
</comment>
<keyword evidence="4 6" id="KW-0975">Bacterial flagellum</keyword>
<evidence type="ECO:0000313" key="10">
    <source>
        <dbReference type="Proteomes" id="UP000317544"/>
    </source>
</evidence>
<evidence type="ECO:0000256" key="1">
    <source>
        <dbReference type="ARBA" id="ARBA00004117"/>
    </source>
</evidence>
<feature type="domain" description="Flagellar basal-body/hook protein C-terminal" evidence="8">
    <location>
        <begin position="90"/>
        <end position="133"/>
    </location>
</feature>